<keyword evidence="1" id="KW-0732">Signal</keyword>
<dbReference type="OrthoDB" id="6796159at2759"/>
<evidence type="ECO:0000313" key="3">
    <source>
        <dbReference type="Proteomes" id="UP000030742"/>
    </source>
</evidence>
<evidence type="ECO:0000256" key="1">
    <source>
        <dbReference type="SAM" id="SignalP"/>
    </source>
</evidence>
<gene>
    <name evidence="2" type="ORF">D910_06722</name>
</gene>
<reference evidence="2 3" key="1">
    <citation type="journal article" date="2013" name="Genome Biol.">
        <title>Draft genome of the mountain pine beetle, Dendroctonus ponderosae Hopkins, a major forest pest.</title>
        <authorList>
            <person name="Keeling C.I."/>
            <person name="Yuen M.M."/>
            <person name="Liao N.Y."/>
            <person name="Docking T.R."/>
            <person name="Chan S.K."/>
            <person name="Taylor G.A."/>
            <person name="Palmquist D.L."/>
            <person name="Jackman S.D."/>
            <person name="Nguyen A."/>
            <person name="Li M."/>
            <person name="Henderson H."/>
            <person name="Janes J.K."/>
            <person name="Zhao Y."/>
            <person name="Pandoh P."/>
            <person name="Moore R."/>
            <person name="Sperling F.A."/>
            <person name="Huber D.P."/>
            <person name="Birol I."/>
            <person name="Jones S.J."/>
            <person name="Bohlmann J."/>
        </authorList>
    </citation>
    <scope>NUCLEOTIDE SEQUENCE</scope>
</reference>
<proteinExistence type="predicted"/>
<feature type="signal peptide" evidence="1">
    <location>
        <begin position="1"/>
        <end position="18"/>
    </location>
</feature>
<organism evidence="2 3">
    <name type="scientific">Dendroctonus ponderosae</name>
    <name type="common">Mountain pine beetle</name>
    <dbReference type="NCBI Taxonomy" id="77166"/>
    <lineage>
        <taxon>Eukaryota</taxon>
        <taxon>Metazoa</taxon>
        <taxon>Ecdysozoa</taxon>
        <taxon>Arthropoda</taxon>
        <taxon>Hexapoda</taxon>
        <taxon>Insecta</taxon>
        <taxon>Pterygota</taxon>
        <taxon>Neoptera</taxon>
        <taxon>Endopterygota</taxon>
        <taxon>Coleoptera</taxon>
        <taxon>Polyphaga</taxon>
        <taxon>Cucujiformia</taxon>
        <taxon>Curculionidae</taxon>
        <taxon>Scolytinae</taxon>
        <taxon>Dendroctonus</taxon>
    </lineage>
</organism>
<accession>U4UFL3</accession>
<name>U4UFL3_DENPD</name>
<feature type="chain" id="PRO_5004656139" evidence="1">
    <location>
        <begin position="19"/>
        <end position="267"/>
    </location>
</feature>
<evidence type="ECO:0000313" key="2">
    <source>
        <dbReference type="EMBL" id="ERL89351.1"/>
    </source>
</evidence>
<dbReference type="AlphaFoldDB" id="U4UFL3"/>
<sequence length="267" mass="30363">MISNVFTIFCVAVYATKALPQYSYTSTDPIQQKLQTLGLVISDTFDYNSFILNLEAIVEESQQVALLAIKVSVSLAQQFAKGLDIYGGYQNIQQINNIQSNHFRNLESMRHEAFTQSIDISSCVYSAIHQIHTQSQSSIEEIDNKLDSINEVFDNYTTVHFVEPSKTSLAMTYTIRERIYQCPFNFTDFSPFYLCLTTAAVLNDIVMLNEFATNYNDTTSKVKALITEFESAVLFWQAKNVEEFKTTAQSIYDDYFVHCAADKGYVV</sequence>
<dbReference type="EMBL" id="KB632168">
    <property type="protein sequence ID" value="ERL89351.1"/>
    <property type="molecule type" value="Genomic_DNA"/>
</dbReference>
<dbReference type="Proteomes" id="UP000030742">
    <property type="component" value="Unassembled WGS sequence"/>
</dbReference>
<protein>
    <submittedName>
        <fullName evidence="2">Uncharacterized protein</fullName>
    </submittedName>
</protein>